<organism evidence="3 4">
    <name type="scientific">Raphidocelis subcapitata</name>
    <dbReference type="NCBI Taxonomy" id="307507"/>
    <lineage>
        <taxon>Eukaryota</taxon>
        <taxon>Viridiplantae</taxon>
        <taxon>Chlorophyta</taxon>
        <taxon>core chlorophytes</taxon>
        <taxon>Chlorophyceae</taxon>
        <taxon>CS clade</taxon>
        <taxon>Sphaeropleales</taxon>
        <taxon>Selenastraceae</taxon>
        <taxon>Raphidocelis</taxon>
    </lineage>
</organism>
<protein>
    <recommendedName>
        <fullName evidence="5">Tyrosine-protein kinase ephrin type A/B receptor-like domain-containing protein</fullName>
    </recommendedName>
</protein>
<sequence>MGRRAKRVPRFPLLLLLLAWALHVVVADPSAAEDAACTPGNATFALLAATPAPRCQSSPLALDWGRLRVALTRGCDFTLAVGPRVQRQAVFSANIAALGGILDFDSFFRATFDAASGSGQGQLRYRAFGGSGFVLEGTPDGCSLRYRLIRGGYPGLTMEDCMPGLDADCPEACTPGYGLMPLEGAASAVCAPCLPGTFSPGGPAAVCSDCPSGTTAEAIGSATCRQTEQQQAAPAQPTQPQPAQQQRARKGAQQKQSSCDGLGAMDTRFFVATYTGPDGICSSATCPAGSVPAPNGLCVSAEVATGHACEAATVPATRPPPAGILCLVGGTPWLGGPPAVGGAVVELAGGVQNAQGPLCGGAVAALAAELGQARSWMGLNFSAAGVNPTGDEARVKSGLFWALAADDALLSASTARFGLVLKQPGGGVRAYALDLTRADSREWAGHLRGTLTGRSWGPDCQGAGSEALPPLEGSCLLYFKVRGERMGAVIVPFA</sequence>
<dbReference type="EMBL" id="BDRX01000190">
    <property type="protein sequence ID" value="GBG00072.1"/>
    <property type="molecule type" value="Genomic_DNA"/>
</dbReference>
<evidence type="ECO:0000256" key="2">
    <source>
        <dbReference type="SAM" id="SignalP"/>
    </source>
</evidence>
<feature type="compositionally biased region" description="Low complexity" evidence="1">
    <location>
        <begin position="226"/>
        <end position="246"/>
    </location>
</feature>
<accession>A0A2V0PJT9</accession>
<feature type="chain" id="PRO_5015876039" description="Tyrosine-protein kinase ephrin type A/B receptor-like domain-containing protein" evidence="2">
    <location>
        <begin position="28"/>
        <end position="494"/>
    </location>
</feature>
<dbReference type="AlphaFoldDB" id="A0A2V0PJT9"/>
<dbReference type="InParanoid" id="A0A2V0PJT9"/>
<evidence type="ECO:0000313" key="3">
    <source>
        <dbReference type="EMBL" id="GBG00072.1"/>
    </source>
</evidence>
<evidence type="ECO:0008006" key="5">
    <source>
        <dbReference type="Google" id="ProtNLM"/>
    </source>
</evidence>
<name>A0A2V0PJT9_9CHLO</name>
<feature type="region of interest" description="Disordered" evidence="1">
    <location>
        <begin position="223"/>
        <end position="260"/>
    </location>
</feature>
<evidence type="ECO:0000256" key="1">
    <source>
        <dbReference type="SAM" id="MobiDB-lite"/>
    </source>
</evidence>
<feature type="signal peptide" evidence="2">
    <location>
        <begin position="1"/>
        <end position="27"/>
    </location>
</feature>
<reference evidence="3 4" key="1">
    <citation type="journal article" date="2018" name="Sci. Rep.">
        <title>Raphidocelis subcapitata (=Pseudokirchneriella subcapitata) provides an insight into genome evolution and environmental adaptations in the Sphaeropleales.</title>
        <authorList>
            <person name="Suzuki S."/>
            <person name="Yamaguchi H."/>
            <person name="Nakajima N."/>
            <person name="Kawachi M."/>
        </authorList>
    </citation>
    <scope>NUCLEOTIDE SEQUENCE [LARGE SCALE GENOMIC DNA]</scope>
    <source>
        <strain evidence="3 4">NIES-35</strain>
    </source>
</reference>
<evidence type="ECO:0000313" key="4">
    <source>
        <dbReference type="Proteomes" id="UP000247498"/>
    </source>
</evidence>
<proteinExistence type="predicted"/>
<comment type="caution">
    <text evidence="3">The sequence shown here is derived from an EMBL/GenBank/DDBJ whole genome shotgun (WGS) entry which is preliminary data.</text>
</comment>
<dbReference type="Proteomes" id="UP000247498">
    <property type="component" value="Unassembled WGS sequence"/>
</dbReference>
<gene>
    <name evidence="3" type="ORF">Rsub_12769</name>
</gene>
<keyword evidence="2" id="KW-0732">Signal</keyword>
<dbReference type="Gene3D" id="2.10.50.10">
    <property type="entry name" value="Tumor Necrosis Factor Receptor, subunit A, domain 2"/>
    <property type="match status" value="1"/>
</dbReference>
<keyword evidence="4" id="KW-1185">Reference proteome</keyword>